<dbReference type="RefSeq" id="WP_074223426.1">
    <property type="nucleotide sequence ID" value="NZ_FSRC01000001.1"/>
</dbReference>
<feature type="domain" description="DUF6265" evidence="1">
    <location>
        <begin position="39"/>
        <end position="145"/>
    </location>
</feature>
<dbReference type="Proteomes" id="UP000185221">
    <property type="component" value="Unassembled WGS sequence"/>
</dbReference>
<organism evidence="2 3">
    <name type="scientific">Algoriphagus halophilus</name>
    <dbReference type="NCBI Taxonomy" id="226505"/>
    <lineage>
        <taxon>Bacteria</taxon>
        <taxon>Pseudomonadati</taxon>
        <taxon>Bacteroidota</taxon>
        <taxon>Cytophagia</taxon>
        <taxon>Cytophagales</taxon>
        <taxon>Cyclobacteriaceae</taxon>
        <taxon>Algoriphagus</taxon>
    </lineage>
</organism>
<proteinExistence type="predicted"/>
<dbReference type="AlphaFoldDB" id="A0A1N6DC85"/>
<evidence type="ECO:0000313" key="2">
    <source>
        <dbReference type="EMBL" id="SIN68410.1"/>
    </source>
</evidence>
<dbReference type="InterPro" id="IPR046232">
    <property type="entry name" value="DUF6265"/>
</dbReference>
<dbReference type="OrthoDB" id="7567258at2"/>
<evidence type="ECO:0000259" key="1">
    <source>
        <dbReference type="Pfam" id="PF19780"/>
    </source>
</evidence>
<reference evidence="3" key="1">
    <citation type="submission" date="2016-11" db="EMBL/GenBank/DDBJ databases">
        <authorList>
            <person name="Varghese N."/>
            <person name="Submissions S."/>
        </authorList>
    </citation>
    <scope>NUCLEOTIDE SEQUENCE [LARGE SCALE GENOMIC DNA]</scope>
    <source>
        <strain evidence="3">DSM 15292</strain>
    </source>
</reference>
<gene>
    <name evidence="2" type="ORF">SAMN05444394_0694</name>
</gene>
<dbReference type="Pfam" id="PF19780">
    <property type="entry name" value="DUF6265"/>
    <property type="match status" value="1"/>
</dbReference>
<evidence type="ECO:0000313" key="3">
    <source>
        <dbReference type="Proteomes" id="UP000185221"/>
    </source>
</evidence>
<keyword evidence="3" id="KW-1185">Reference proteome</keyword>
<name>A0A1N6DC85_9BACT</name>
<sequence>MKTPLLIILFCLVAFPIFSQVKHLKEGEKPGIGKVEDLDWVVGYWSGTGLGGECDETWMPAIDGTMVGTFRFWQDGKLIFSEFMNLIQDGETFYLKLKHFNPDLSGWEEKDEWTIFPLVGVDENTIWFHGFTMKREGDKMALWLELNENGEKDLVEFSYQKQDLLGF</sequence>
<dbReference type="STRING" id="226505.SAMN05444394_0694"/>
<dbReference type="EMBL" id="FSRC01000001">
    <property type="protein sequence ID" value="SIN68410.1"/>
    <property type="molecule type" value="Genomic_DNA"/>
</dbReference>
<accession>A0A1N6DC85</accession>
<protein>
    <recommendedName>
        <fullName evidence="1">DUF6265 domain-containing protein</fullName>
    </recommendedName>
</protein>